<gene>
    <name evidence="2" type="ORF">GQ607_008750</name>
</gene>
<feature type="region of interest" description="Disordered" evidence="1">
    <location>
        <begin position="140"/>
        <end position="161"/>
    </location>
</feature>
<dbReference type="AlphaFoldDB" id="A0A8H3WCX6"/>
<protein>
    <submittedName>
        <fullName evidence="2">Uncharacterized protein</fullName>
    </submittedName>
</protein>
<feature type="compositionally biased region" description="Polar residues" evidence="1">
    <location>
        <begin position="148"/>
        <end position="161"/>
    </location>
</feature>
<dbReference type="EMBL" id="WOWK01000047">
    <property type="protein sequence ID" value="KAF0324045.1"/>
    <property type="molecule type" value="Genomic_DNA"/>
</dbReference>
<evidence type="ECO:0000256" key="1">
    <source>
        <dbReference type="SAM" id="MobiDB-lite"/>
    </source>
</evidence>
<feature type="region of interest" description="Disordered" evidence="1">
    <location>
        <begin position="66"/>
        <end position="94"/>
    </location>
</feature>
<proteinExistence type="predicted"/>
<comment type="caution">
    <text evidence="2">The sequence shown here is derived from an EMBL/GenBank/DDBJ whole genome shotgun (WGS) entry which is preliminary data.</text>
</comment>
<organism evidence="2 3">
    <name type="scientific">Colletotrichum asianum</name>
    <dbReference type="NCBI Taxonomy" id="702518"/>
    <lineage>
        <taxon>Eukaryota</taxon>
        <taxon>Fungi</taxon>
        <taxon>Dikarya</taxon>
        <taxon>Ascomycota</taxon>
        <taxon>Pezizomycotina</taxon>
        <taxon>Sordariomycetes</taxon>
        <taxon>Hypocreomycetidae</taxon>
        <taxon>Glomerellales</taxon>
        <taxon>Glomerellaceae</taxon>
        <taxon>Colletotrichum</taxon>
        <taxon>Colletotrichum gloeosporioides species complex</taxon>
    </lineage>
</organism>
<sequence length="161" mass="17459">MFEANGSRKCRLSTWPVSQAPRSRCQKSFPTFQLGLHNPPHKHHTTTSPPARSNLIFLFRRKEIIPNLTPPNSPPAETCPSCSPEAPSSRPPSTSRVCCLTLTARSTGTNALNGSMPCVHLVDRSPVSVIPSKVHAATARRIHFPNPHQATQASGSPRQAA</sequence>
<keyword evidence="3" id="KW-1185">Reference proteome</keyword>
<accession>A0A8H3WCX6</accession>
<evidence type="ECO:0000313" key="3">
    <source>
        <dbReference type="Proteomes" id="UP000434172"/>
    </source>
</evidence>
<reference evidence="2 3" key="1">
    <citation type="submission" date="2019-12" db="EMBL/GenBank/DDBJ databases">
        <title>A genome sequence resource for the geographically widespread anthracnose pathogen Colletotrichum asianum.</title>
        <authorList>
            <person name="Meng Y."/>
        </authorList>
    </citation>
    <scope>NUCLEOTIDE SEQUENCE [LARGE SCALE GENOMIC DNA]</scope>
    <source>
        <strain evidence="2 3">ICMP 18580</strain>
    </source>
</reference>
<name>A0A8H3WCX6_9PEZI</name>
<dbReference type="Proteomes" id="UP000434172">
    <property type="component" value="Unassembled WGS sequence"/>
</dbReference>
<evidence type="ECO:0000313" key="2">
    <source>
        <dbReference type="EMBL" id="KAF0324045.1"/>
    </source>
</evidence>